<organism evidence="1">
    <name type="scientific">Rhizophora mucronata</name>
    <name type="common">Asiatic mangrove</name>
    <dbReference type="NCBI Taxonomy" id="61149"/>
    <lineage>
        <taxon>Eukaryota</taxon>
        <taxon>Viridiplantae</taxon>
        <taxon>Streptophyta</taxon>
        <taxon>Embryophyta</taxon>
        <taxon>Tracheophyta</taxon>
        <taxon>Spermatophyta</taxon>
        <taxon>Magnoliopsida</taxon>
        <taxon>eudicotyledons</taxon>
        <taxon>Gunneridae</taxon>
        <taxon>Pentapetalae</taxon>
        <taxon>rosids</taxon>
        <taxon>fabids</taxon>
        <taxon>Malpighiales</taxon>
        <taxon>Rhizophoraceae</taxon>
        <taxon>Rhizophora</taxon>
    </lineage>
</organism>
<name>A0A2P2N5K1_RHIMU</name>
<proteinExistence type="predicted"/>
<evidence type="ECO:0000313" key="1">
    <source>
        <dbReference type="EMBL" id="MBX37782.1"/>
    </source>
</evidence>
<dbReference type="EMBL" id="GGEC01057298">
    <property type="protein sequence ID" value="MBX37782.1"/>
    <property type="molecule type" value="Transcribed_RNA"/>
</dbReference>
<protein>
    <submittedName>
        <fullName evidence="1">Uncharacterized protein</fullName>
    </submittedName>
</protein>
<accession>A0A2P2N5K1</accession>
<reference evidence="1" key="1">
    <citation type="submission" date="2018-02" db="EMBL/GenBank/DDBJ databases">
        <title>Rhizophora mucronata_Transcriptome.</title>
        <authorList>
            <person name="Meera S.P."/>
            <person name="Sreeshan A."/>
            <person name="Augustine A."/>
        </authorList>
    </citation>
    <scope>NUCLEOTIDE SEQUENCE</scope>
    <source>
        <tissue evidence="1">Leaf</tissue>
    </source>
</reference>
<dbReference type="AlphaFoldDB" id="A0A2P2N5K1"/>
<sequence length="55" mass="6562">MNIQTLPQGRQLFNKLKDKLKFIHKLNLTMYCCRLRALLERTNLFFSSLQKSCKS</sequence>